<dbReference type="AlphaFoldDB" id="A0A918TJN9"/>
<reference evidence="2" key="1">
    <citation type="journal article" date="2014" name="Int. J. Syst. Evol. Microbiol.">
        <title>Complete genome sequence of Corynebacterium casei LMG S-19264T (=DSM 44701T), isolated from a smear-ripened cheese.</title>
        <authorList>
            <consortium name="US DOE Joint Genome Institute (JGI-PGF)"/>
            <person name="Walter F."/>
            <person name="Albersmeier A."/>
            <person name="Kalinowski J."/>
            <person name="Ruckert C."/>
        </authorList>
    </citation>
    <scope>NUCLEOTIDE SEQUENCE</scope>
    <source>
        <strain evidence="2">JCM 4633</strain>
    </source>
</reference>
<name>A0A918TJN9_STRCJ</name>
<dbReference type="Pfam" id="PF04149">
    <property type="entry name" value="DUF397"/>
    <property type="match status" value="1"/>
</dbReference>
<gene>
    <name evidence="2" type="ORF">GCM10010507_25440</name>
</gene>
<feature type="domain" description="DUF397" evidence="1">
    <location>
        <begin position="7"/>
        <end position="56"/>
    </location>
</feature>
<dbReference type="RefSeq" id="WP_190109846.1">
    <property type="nucleotide sequence ID" value="NZ_BMVB01000007.1"/>
</dbReference>
<dbReference type="EMBL" id="BMVB01000007">
    <property type="protein sequence ID" value="GHC48765.1"/>
    <property type="molecule type" value="Genomic_DNA"/>
</dbReference>
<reference evidence="2" key="2">
    <citation type="submission" date="2020-09" db="EMBL/GenBank/DDBJ databases">
        <authorList>
            <person name="Sun Q."/>
            <person name="Ohkuma M."/>
        </authorList>
    </citation>
    <scope>NUCLEOTIDE SEQUENCE</scope>
    <source>
        <strain evidence="2">JCM 4633</strain>
    </source>
</reference>
<dbReference type="Proteomes" id="UP000646244">
    <property type="component" value="Unassembled WGS sequence"/>
</dbReference>
<comment type="caution">
    <text evidence="2">The sequence shown here is derived from an EMBL/GenBank/DDBJ whole genome shotgun (WGS) entry which is preliminary data.</text>
</comment>
<sequence>MTLPEQRWFKSSHSGSEGTACVEVALTPRTVHIRDSKRRDGPHLSIPAPAWAGFLLYAAGG</sequence>
<evidence type="ECO:0000313" key="3">
    <source>
        <dbReference type="Proteomes" id="UP000646244"/>
    </source>
</evidence>
<evidence type="ECO:0000313" key="2">
    <source>
        <dbReference type="EMBL" id="GHC48765.1"/>
    </source>
</evidence>
<dbReference type="InterPro" id="IPR007278">
    <property type="entry name" value="DUF397"/>
</dbReference>
<proteinExistence type="predicted"/>
<accession>A0A918TJN9</accession>
<organism evidence="2 3">
    <name type="scientific">Streptomyces cinnamoneus</name>
    <name type="common">Streptoverticillium cinnamoneum</name>
    <dbReference type="NCBI Taxonomy" id="53446"/>
    <lineage>
        <taxon>Bacteria</taxon>
        <taxon>Bacillati</taxon>
        <taxon>Actinomycetota</taxon>
        <taxon>Actinomycetes</taxon>
        <taxon>Kitasatosporales</taxon>
        <taxon>Streptomycetaceae</taxon>
        <taxon>Streptomyces</taxon>
        <taxon>Streptomyces cinnamoneus group</taxon>
    </lineage>
</organism>
<protein>
    <submittedName>
        <fullName evidence="2">DUF397 domain-containing protein</fullName>
    </submittedName>
</protein>
<evidence type="ECO:0000259" key="1">
    <source>
        <dbReference type="Pfam" id="PF04149"/>
    </source>
</evidence>